<name>A0A9D4GWA8_DREPO</name>
<evidence type="ECO:0000313" key="2">
    <source>
        <dbReference type="Proteomes" id="UP000828390"/>
    </source>
</evidence>
<reference evidence="1" key="2">
    <citation type="submission" date="2020-11" db="EMBL/GenBank/DDBJ databases">
        <authorList>
            <person name="McCartney M.A."/>
            <person name="Auch B."/>
            <person name="Kono T."/>
            <person name="Mallez S."/>
            <person name="Becker A."/>
            <person name="Gohl D.M."/>
            <person name="Silverstein K.A.T."/>
            <person name="Koren S."/>
            <person name="Bechman K.B."/>
            <person name="Herman A."/>
            <person name="Abrahante J.E."/>
            <person name="Garbe J."/>
        </authorList>
    </citation>
    <scope>NUCLEOTIDE SEQUENCE</scope>
    <source>
        <strain evidence="1">Duluth1</strain>
        <tissue evidence="1">Whole animal</tissue>
    </source>
</reference>
<organism evidence="1 2">
    <name type="scientific">Dreissena polymorpha</name>
    <name type="common">Zebra mussel</name>
    <name type="synonym">Mytilus polymorpha</name>
    <dbReference type="NCBI Taxonomy" id="45954"/>
    <lineage>
        <taxon>Eukaryota</taxon>
        <taxon>Metazoa</taxon>
        <taxon>Spiralia</taxon>
        <taxon>Lophotrochozoa</taxon>
        <taxon>Mollusca</taxon>
        <taxon>Bivalvia</taxon>
        <taxon>Autobranchia</taxon>
        <taxon>Heteroconchia</taxon>
        <taxon>Euheterodonta</taxon>
        <taxon>Imparidentia</taxon>
        <taxon>Neoheterodontei</taxon>
        <taxon>Myida</taxon>
        <taxon>Dreissenoidea</taxon>
        <taxon>Dreissenidae</taxon>
        <taxon>Dreissena</taxon>
    </lineage>
</organism>
<accession>A0A9D4GWA8</accession>
<proteinExistence type="predicted"/>
<evidence type="ECO:0000313" key="1">
    <source>
        <dbReference type="EMBL" id="KAH3823003.1"/>
    </source>
</evidence>
<protein>
    <submittedName>
        <fullName evidence="1">Uncharacterized protein</fullName>
    </submittedName>
</protein>
<comment type="caution">
    <text evidence="1">The sequence shown here is derived from an EMBL/GenBank/DDBJ whole genome shotgun (WGS) entry which is preliminary data.</text>
</comment>
<dbReference type="Proteomes" id="UP000828390">
    <property type="component" value="Unassembled WGS sequence"/>
</dbReference>
<dbReference type="EMBL" id="JAIWYP010000005">
    <property type="protein sequence ID" value="KAH3823003.1"/>
    <property type="molecule type" value="Genomic_DNA"/>
</dbReference>
<keyword evidence="2" id="KW-1185">Reference proteome</keyword>
<gene>
    <name evidence="1" type="ORF">DPMN_124798</name>
</gene>
<dbReference type="AlphaFoldDB" id="A0A9D4GWA8"/>
<reference evidence="1" key="1">
    <citation type="journal article" date="2019" name="bioRxiv">
        <title>The Genome of the Zebra Mussel, Dreissena polymorpha: A Resource for Invasive Species Research.</title>
        <authorList>
            <person name="McCartney M.A."/>
            <person name="Auch B."/>
            <person name="Kono T."/>
            <person name="Mallez S."/>
            <person name="Zhang Y."/>
            <person name="Obille A."/>
            <person name="Becker A."/>
            <person name="Abrahante J.E."/>
            <person name="Garbe J."/>
            <person name="Badalamenti J.P."/>
            <person name="Herman A."/>
            <person name="Mangelson H."/>
            <person name="Liachko I."/>
            <person name="Sullivan S."/>
            <person name="Sone E.D."/>
            <person name="Koren S."/>
            <person name="Silverstein K.A.T."/>
            <person name="Beckman K.B."/>
            <person name="Gohl D.M."/>
        </authorList>
    </citation>
    <scope>NUCLEOTIDE SEQUENCE</scope>
    <source>
        <strain evidence="1">Duluth1</strain>
        <tissue evidence="1">Whole animal</tissue>
    </source>
</reference>
<sequence>MFLSENDRSRIQEGYQYSVLSERETDKDVKTKTTAESCPEPVLYLTRFIPEANGCRRRQIKYSVMHPGLHCGPIVVPQIVELGPTWGLSSRKGRGYEWGTRPTHLIAQKRVYIVLHMSVGRSVGPSVGRIMKLHRYIDHDWQMTPIDF</sequence>